<sequence>MGVIMPTILDMLYREYCRARLAEMRKQLLIIAQRSEASEAHHHLADQGDDERTDAQRKTGRGVPH</sequence>
<name>A0A9X9YW05_9BRAD</name>
<evidence type="ECO:0000313" key="2">
    <source>
        <dbReference type="EMBL" id="UGX95110.1"/>
    </source>
</evidence>
<reference evidence="2 3" key="2">
    <citation type="journal article" date="2022" name="Int. J. Syst. Evol. Microbiol.">
        <title>Strains of Bradyrhizobium barranii sp. nov. associated with legumes native to Canada are symbionts of soybeans and belong to different subspecies (subsp. barranii subsp. nov. and subsp. apii subsp. nov.) and symbiovars (sv. glycinearum and sv. septentrionale).</title>
        <authorList>
            <person name="Bromfield E.S.P."/>
            <person name="Cloutier S."/>
            <person name="Wasai-Hara S."/>
            <person name="Minamisawa K."/>
        </authorList>
    </citation>
    <scope>NUCLEOTIDE SEQUENCE [LARGE SCALE GENOMIC DNA]</scope>
    <source>
        <strain evidence="2 3">323S2</strain>
    </source>
</reference>
<evidence type="ECO:0000256" key="1">
    <source>
        <dbReference type="SAM" id="MobiDB-lite"/>
    </source>
</evidence>
<dbReference type="EMBL" id="CP088280">
    <property type="protein sequence ID" value="UGX95110.1"/>
    <property type="molecule type" value="Genomic_DNA"/>
</dbReference>
<dbReference type="AlphaFoldDB" id="A0A9X9YW05"/>
<accession>A0A9X9YW05</accession>
<feature type="region of interest" description="Disordered" evidence="1">
    <location>
        <begin position="39"/>
        <end position="65"/>
    </location>
</feature>
<proteinExistence type="predicted"/>
<protein>
    <submittedName>
        <fullName evidence="2">Uncharacterized protein</fullName>
    </submittedName>
</protein>
<organism evidence="2 3">
    <name type="scientific">Bradyrhizobium barranii subsp. barranii</name>
    <dbReference type="NCBI Taxonomy" id="2823807"/>
    <lineage>
        <taxon>Bacteria</taxon>
        <taxon>Pseudomonadati</taxon>
        <taxon>Pseudomonadota</taxon>
        <taxon>Alphaproteobacteria</taxon>
        <taxon>Hyphomicrobiales</taxon>
        <taxon>Nitrobacteraceae</taxon>
        <taxon>Bradyrhizobium</taxon>
        <taxon>Bradyrhizobium barranii</taxon>
    </lineage>
</organism>
<evidence type="ECO:0000313" key="3">
    <source>
        <dbReference type="Proteomes" id="UP000564836"/>
    </source>
</evidence>
<gene>
    <name evidence="2" type="ORF">G6321_00008165</name>
</gene>
<reference evidence="2 3" key="1">
    <citation type="journal article" date="2017" name="Syst. Appl. Microbiol.">
        <title>Soybeans inoculated with root zone soils of Canadian native legumes harbour diverse and novel Bradyrhizobium spp. that possess agricultural potential.</title>
        <authorList>
            <person name="Bromfield E.S.P."/>
            <person name="Cloutier S."/>
            <person name="Tambong J.T."/>
            <person name="Tran Thi T.V."/>
        </authorList>
    </citation>
    <scope>NUCLEOTIDE SEQUENCE [LARGE SCALE GENOMIC DNA]</scope>
    <source>
        <strain evidence="2 3">323S2</strain>
    </source>
</reference>
<dbReference type="Proteomes" id="UP000564836">
    <property type="component" value="Chromosome"/>
</dbReference>
<dbReference type="RefSeq" id="WP_223153847.1">
    <property type="nucleotide sequence ID" value="NZ_CP088280.1"/>
</dbReference>